<dbReference type="CDD" id="cd00198">
    <property type="entry name" value="vWFA"/>
    <property type="match status" value="1"/>
</dbReference>
<sequence length="792" mass="86239">MDRIGTGKGRLQGVLVAVLAAVMMLSVCFGLPRPVSAESLYIRKVVSVVYDDSGSMSGEKWAYANYAMQAFCGMLNSEDQLYITYMSGLRRDPNYRPEQVDLSAGGIQASVDDIRGHTDSSTTPFRAVELAFEQLKSTDDSNVNTQYWLVVITDGVFDEHTFESTAEVESILNDTFGGYADETMPNGTKPQVTFLGIGNVAAPDEDTDKGIYTYSAQNAADIRDAMDRMADRISGRTRIGSEQIRQVSDRAVQVSSSIPLLNIVLFTQSTEAKVVAAEQGGGSIPVSRSVALSYPGYAALTGGAFLLGDSQQAIEAGDYTITFDRAVELEDLVVLFEPALELRMTITLNGKEVAGPDALNGAMEGDVVSVSCAIYEMGTDSKINSALLPADTEYMLTVTENGAVTEQIAGQALSLLDYTLGAYDTEIAAAVTIRGFNPIRYSIRFTPQKEPEHIYTLSAAVEGEDTALKIDEIGGNQTLHILFSLYDKGVPVTDPAIVQGLQPVISVSPDGNGGEVAYRSDGTIVFTPQTAAAPQGADEKYAVQVTCTIGGASVSASYDVWLVDYEIVAIDAEGTVRKTEFFENSTGVSFYITRDGARLDKAATLNGLEIALNEEHADLLLRTDVADDGTVTVTPYADAGHTVTFGNWWGNWLYYWKLSGADVAVTLRHPYGTATATIDVIGADIRYQLLNVYLPLLVELAIALFLITWVWLVVTKPRFPKGARLYYGQVRYSNGQQYLMSFTWENLTKQNGFFKNGRWKFKRRADAVKVGVVKIRPGLGEILCEEEQPWYC</sequence>
<feature type="transmembrane region" description="Helical" evidence="1">
    <location>
        <begin position="692"/>
        <end position="714"/>
    </location>
</feature>
<keyword evidence="1" id="KW-1133">Transmembrane helix</keyword>
<dbReference type="InterPro" id="IPR036465">
    <property type="entry name" value="vWFA_dom_sf"/>
</dbReference>
<protein>
    <submittedName>
        <fullName evidence="2">VWA domain-containing protein</fullName>
    </submittedName>
</protein>
<evidence type="ECO:0000313" key="2">
    <source>
        <dbReference type="EMBL" id="HIX46293.1"/>
    </source>
</evidence>
<gene>
    <name evidence="2" type="ORF">H9737_01210</name>
</gene>
<keyword evidence="1" id="KW-0812">Transmembrane</keyword>
<organism evidence="2 3">
    <name type="scientific">Candidatus Borkfalkia faecigallinarum</name>
    <dbReference type="NCBI Taxonomy" id="2838509"/>
    <lineage>
        <taxon>Bacteria</taxon>
        <taxon>Bacillati</taxon>
        <taxon>Bacillota</taxon>
        <taxon>Clostridia</taxon>
        <taxon>Christensenellales</taxon>
        <taxon>Christensenellaceae</taxon>
        <taxon>Candidatus Borkfalkia</taxon>
    </lineage>
</organism>
<name>A0A9D1VT22_9FIRM</name>
<reference evidence="2" key="2">
    <citation type="submission" date="2021-04" db="EMBL/GenBank/DDBJ databases">
        <authorList>
            <person name="Gilroy R."/>
        </authorList>
    </citation>
    <scope>NUCLEOTIDE SEQUENCE</scope>
    <source>
        <strain evidence="2">26628</strain>
    </source>
</reference>
<evidence type="ECO:0000313" key="3">
    <source>
        <dbReference type="Proteomes" id="UP000824249"/>
    </source>
</evidence>
<reference evidence="2" key="1">
    <citation type="journal article" date="2021" name="PeerJ">
        <title>Extensive microbial diversity within the chicken gut microbiome revealed by metagenomics and culture.</title>
        <authorList>
            <person name="Gilroy R."/>
            <person name="Ravi A."/>
            <person name="Getino M."/>
            <person name="Pursley I."/>
            <person name="Horton D.L."/>
            <person name="Alikhan N.F."/>
            <person name="Baker D."/>
            <person name="Gharbi K."/>
            <person name="Hall N."/>
            <person name="Watson M."/>
            <person name="Adriaenssens E.M."/>
            <person name="Foster-Nyarko E."/>
            <person name="Jarju S."/>
            <person name="Secka A."/>
            <person name="Antonio M."/>
            <person name="Oren A."/>
            <person name="Chaudhuri R.R."/>
            <person name="La Ragione R."/>
            <person name="Hildebrand F."/>
            <person name="Pallen M.J."/>
        </authorList>
    </citation>
    <scope>NUCLEOTIDE SEQUENCE</scope>
    <source>
        <strain evidence="2">26628</strain>
    </source>
</reference>
<evidence type="ECO:0000256" key="1">
    <source>
        <dbReference type="SAM" id="Phobius"/>
    </source>
</evidence>
<comment type="caution">
    <text evidence="2">The sequence shown here is derived from an EMBL/GenBank/DDBJ whole genome shotgun (WGS) entry which is preliminary data.</text>
</comment>
<accession>A0A9D1VT22</accession>
<dbReference type="Proteomes" id="UP000824249">
    <property type="component" value="Unassembled WGS sequence"/>
</dbReference>
<dbReference type="EMBL" id="DXFD01000016">
    <property type="protein sequence ID" value="HIX46293.1"/>
    <property type="molecule type" value="Genomic_DNA"/>
</dbReference>
<feature type="non-terminal residue" evidence="2">
    <location>
        <position position="792"/>
    </location>
</feature>
<dbReference type="SUPFAM" id="SSF53300">
    <property type="entry name" value="vWA-like"/>
    <property type="match status" value="1"/>
</dbReference>
<dbReference type="AlphaFoldDB" id="A0A9D1VT22"/>
<keyword evidence="1" id="KW-0472">Membrane</keyword>
<dbReference type="Gene3D" id="3.40.50.410">
    <property type="entry name" value="von Willebrand factor, type A domain"/>
    <property type="match status" value="1"/>
</dbReference>
<proteinExistence type="predicted"/>